<dbReference type="Proteomes" id="UP000198211">
    <property type="component" value="Unassembled WGS sequence"/>
</dbReference>
<name>A0A225UZN2_9STRA</name>
<accession>A0A225UZN2</accession>
<gene>
    <name evidence="1" type="ORF">PHMEG_00030830</name>
</gene>
<sequence length="241" mass="27288">MALGALQFRRSPRRAWCWVEHTSSPLQNPTGSAYRGSSRRPQRRFPWGHQSFLRAGTSRLDSAAERHVVGVPATDTSLRRGSRIYDGCGGLETPLLFESLSSEDLANLEGLLGRDSLDFLLQLRSYALTAQERTTEARSSLVQREVASILVHFSSERLAERVYNTMSFLRRLLVKVRDIFSVWMRARLRTTLSGSRTRTMLWNVSGQPCISTGTAMSKVLSVEALRQWRPGLVSFATWRRV</sequence>
<dbReference type="OrthoDB" id="135610at2759"/>
<evidence type="ECO:0000313" key="1">
    <source>
        <dbReference type="EMBL" id="OWY98414.1"/>
    </source>
</evidence>
<dbReference type="EMBL" id="NBNE01009436">
    <property type="protein sequence ID" value="OWY98414.1"/>
    <property type="molecule type" value="Genomic_DNA"/>
</dbReference>
<reference evidence="2" key="1">
    <citation type="submission" date="2017-03" db="EMBL/GenBank/DDBJ databases">
        <title>Phytopthora megakarya and P. palmivora, two closely related causual agents of cacao black pod achieved similar genome size and gene model numbers by different mechanisms.</title>
        <authorList>
            <person name="Ali S."/>
            <person name="Shao J."/>
            <person name="Larry D.J."/>
            <person name="Kronmiller B."/>
            <person name="Shen D."/>
            <person name="Strem M.D."/>
            <person name="Melnick R.L."/>
            <person name="Guiltinan M.J."/>
            <person name="Tyler B.M."/>
            <person name="Meinhardt L.W."/>
            <person name="Bailey B.A."/>
        </authorList>
    </citation>
    <scope>NUCLEOTIDE SEQUENCE [LARGE SCALE GENOMIC DNA]</scope>
    <source>
        <strain evidence="2">zdho120</strain>
    </source>
</reference>
<keyword evidence="2" id="KW-1185">Reference proteome</keyword>
<organism evidence="1 2">
    <name type="scientific">Phytophthora megakarya</name>
    <dbReference type="NCBI Taxonomy" id="4795"/>
    <lineage>
        <taxon>Eukaryota</taxon>
        <taxon>Sar</taxon>
        <taxon>Stramenopiles</taxon>
        <taxon>Oomycota</taxon>
        <taxon>Peronosporomycetes</taxon>
        <taxon>Peronosporales</taxon>
        <taxon>Peronosporaceae</taxon>
        <taxon>Phytophthora</taxon>
    </lineage>
</organism>
<protein>
    <submittedName>
        <fullName evidence="1">Uncharacterized protein</fullName>
    </submittedName>
</protein>
<proteinExistence type="predicted"/>
<dbReference type="AlphaFoldDB" id="A0A225UZN2"/>
<evidence type="ECO:0000313" key="2">
    <source>
        <dbReference type="Proteomes" id="UP000198211"/>
    </source>
</evidence>
<comment type="caution">
    <text evidence="1">The sequence shown here is derived from an EMBL/GenBank/DDBJ whole genome shotgun (WGS) entry which is preliminary data.</text>
</comment>